<gene>
    <name evidence="3" type="ORF">ACFO0N_07825</name>
</gene>
<dbReference type="RefSeq" id="WP_267624586.1">
    <property type="nucleotide sequence ID" value="NZ_JAODIW010000009.1"/>
</dbReference>
<protein>
    <recommendedName>
        <fullName evidence="2">DUF7344 domain-containing protein</fullName>
    </recommendedName>
</protein>
<name>A0ABD5PAE1_9EURY</name>
<reference evidence="3 4" key="1">
    <citation type="journal article" date="2019" name="Int. J. Syst. Evol. Microbiol.">
        <title>The Global Catalogue of Microorganisms (GCM) 10K type strain sequencing project: providing services to taxonomists for standard genome sequencing and annotation.</title>
        <authorList>
            <consortium name="The Broad Institute Genomics Platform"/>
            <consortium name="The Broad Institute Genome Sequencing Center for Infectious Disease"/>
            <person name="Wu L."/>
            <person name="Ma J."/>
        </authorList>
    </citation>
    <scope>NUCLEOTIDE SEQUENCE [LARGE SCALE GENOMIC DNA]</scope>
    <source>
        <strain evidence="3 4">CGMCC 1.12553</strain>
    </source>
</reference>
<feature type="domain" description="DUF7344" evidence="2">
    <location>
        <begin position="42"/>
        <end position="116"/>
    </location>
</feature>
<sequence length="129" mass="13771">MLDNHSPDTTAAAEETTDPVDPNEPTDSATDAGPPAALSGHLADARRRATLDVLAAAGPTLELDDLARRVASQEADLPPPKVTEERFDRVVADLYEHHLPALDADDIVSLDREDGVFVAVDGRIAQRLV</sequence>
<dbReference type="Proteomes" id="UP001595921">
    <property type="component" value="Unassembled WGS sequence"/>
</dbReference>
<accession>A0ABD5PAE1</accession>
<evidence type="ECO:0000313" key="4">
    <source>
        <dbReference type="Proteomes" id="UP001595921"/>
    </source>
</evidence>
<evidence type="ECO:0000259" key="2">
    <source>
        <dbReference type="Pfam" id="PF24035"/>
    </source>
</evidence>
<organism evidence="3 4">
    <name type="scientific">Halobium salinum</name>
    <dbReference type="NCBI Taxonomy" id="1364940"/>
    <lineage>
        <taxon>Archaea</taxon>
        <taxon>Methanobacteriati</taxon>
        <taxon>Methanobacteriota</taxon>
        <taxon>Stenosarchaea group</taxon>
        <taxon>Halobacteria</taxon>
        <taxon>Halobacteriales</taxon>
        <taxon>Haloferacaceae</taxon>
        <taxon>Halobium</taxon>
    </lineage>
</organism>
<feature type="region of interest" description="Disordered" evidence="1">
    <location>
        <begin position="1"/>
        <end position="38"/>
    </location>
</feature>
<comment type="caution">
    <text evidence="3">The sequence shown here is derived from an EMBL/GenBank/DDBJ whole genome shotgun (WGS) entry which is preliminary data.</text>
</comment>
<dbReference type="Pfam" id="PF24035">
    <property type="entry name" value="DUF7344"/>
    <property type="match status" value="1"/>
</dbReference>
<evidence type="ECO:0000256" key="1">
    <source>
        <dbReference type="SAM" id="MobiDB-lite"/>
    </source>
</evidence>
<dbReference type="AlphaFoldDB" id="A0ABD5PAE1"/>
<evidence type="ECO:0000313" key="3">
    <source>
        <dbReference type="EMBL" id="MFC4357855.1"/>
    </source>
</evidence>
<dbReference type="InterPro" id="IPR055768">
    <property type="entry name" value="DUF7344"/>
</dbReference>
<dbReference type="EMBL" id="JBHSDS010000005">
    <property type="protein sequence ID" value="MFC4357855.1"/>
    <property type="molecule type" value="Genomic_DNA"/>
</dbReference>
<keyword evidence="4" id="KW-1185">Reference proteome</keyword>
<proteinExistence type="predicted"/>